<evidence type="ECO:0000313" key="1">
    <source>
        <dbReference type="EMBL" id="MBU3850910.1"/>
    </source>
</evidence>
<name>A0A9E2P027_9SPIR</name>
<organism evidence="1 2">
    <name type="scientific">Candidatus Treponema excrementipullorum</name>
    <dbReference type="NCBI Taxonomy" id="2838768"/>
    <lineage>
        <taxon>Bacteria</taxon>
        <taxon>Pseudomonadati</taxon>
        <taxon>Spirochaetota</taxon>
        <taxon>Spirochaetia</taxon>
        <taxon>Spirochaetales</taxon>
        <taxon>Treponemataceae</taxon>
        <taxon>Treponema</taxon>
    </lineage>
</organism>
<dbReference type="PROSITE" id="PS51257">
    <property type="entry name" value="PROKAR_LIPOPROTEIN"/>
    <property type="match status" value="1"/>
</dbReference>
<accession>A0A9E2P027</accession>
<dbReference type="EMBL" id="JAHLFV010000232">
    <property type="protein sequence ID" value="MBU3850910.1"/>
    <property type="molecule type" value="Genomic_DNA"/>
</dbReference>
<evidence type="ECO:0000313" key="2">
    <source>
        <dbReference type="Proteomes" id="UP000823914"/>
    </source>
</evidence>
<dbReference type="Proteomes" id="UP000823914">
    <property type="component" value="Unassembled WGS sequence"/>
</dbReference>
<protein>
    <recommendedName>
        <fullName evidence="3">Lipoprotein</fullName>
    </recommendedName>
</protein>
<comment type="caution">
    <text evidence="1">The sequence shown here is derived from an EMBL/GenBank/DDBJ whole genome shotgun (WGS) entry which is preliminary data.</text>
</comment>
<gene>
    <name evidence="1" type="ORF">IAA16_10120</name>
</gene>
<evidence type="ECO:0008006" key="3">
    <source>
        <dbReference type="Google" id="ProtNLM"/>
    </source>
</evidence>
<reference evidence="1" key="2">
    <citation type="submission" date="2021-04" db="EMBL/GenBank/DDBJ databases">
        <authorList>
            <person name="Gilroy R."/>
        </authorList>
    </citation>
    <scope>NUCLEOTIDE SEQUENCE</scope>
    <source>
        <strain evidence="1">Gambia15-2214</strain>
    </source>
</reference>
<dbReference type="AlphaFoldDB" id="A0A9E2P027"/>
<sequence>MKRHILNVFCGIVCTTVLWSLLSCSNGNEVNSVSGYYVAKYLNSNGQETIDYIADFKSVPGRVATFRYGDYSDKPTEKLMDYVPYTVSGDTITFQNVKKFDPRYSSSGEGKTMHGRYDSSTNTLYLPSNVCGGSNPTFDEEFVPSNEAFFENVAADYYSQYSGSYGGYYAMKVDKRAKTVTIRKGETAFSPSYDVNNFDQYGEVFLGPVPYEVNGKGISLKNNSKNITLEWSYDYSSDAIGSSVDIVFDSFRRISLNRA</sequence>
<proteinExistence type="predicted"/>
<reference evidence="1" key="1">
    <citation type="journal article" date="2021" name="PeerJ">
        <title>Extensive microbial diversity within the chicken gut microbiome revealed by metagenomics and culture.</title>
        <authorList>
            <person name="Gilroy R."/>
            <person name="Ravi A."/>
            <person name="Getino M."/>
            <person name="Pursley I."/>
            <person name="Horton D.L."/>
            <person name="Alikhan N.F."/>
            <person name="Baker D."/>
            <person name="Gharbi K."/>
            <person name="Hall N."/>
            <person name="Watson M."/>
            <person name="Adriaenssens E.M."/>
            <person name="Foster-Nyarko E."/>
            <person name="Jarju S."/>
            <person name="Secka A."/>
            <person name="Antonio M."/>
            <person name="Oren A."/>
            <person name="Chaudhuri R.R."/>
            <person name="La Ragione R."/>
            <person name="Hildebrand F."/>
            <person name="Pallen M.J."/>
        </authorList>
    </citation>
    <scope>NUCLEOTIDE SEQUENCE</scope>
    <source>
        <strain evidence="1">Gambia15-2214</strain>
    </source>
</reference>